<feature type="transmembrane region" description="Helical" evidence="1">
    <location>
        <begin position="12"/>
        <end position="32"/>
    </location>
</feature>
<dbReference type="AlphaFoldDB" id="A0AAD7WNP8"/>
<comment type="caution">
    <text evidence="2">The sequence shown here is derived from an EMBL/GenBank/DDBJ whole genome shotgun (WGS) entry which is preliminary data.</text>
</comment>
<reference evidence="2" key="1">
    <citation type="journal article" date="2023" name="Science">
        <title>Genome structures resolve the early diversification of teleost fishes.</title>
        <authorList>
            <person name="Parey E."/>
            <person name="Louis A."/>
            <person name="Montfort J."/>
            <person name="Bouchez O."/>
            <person name="Roques C."/>
            <person name="Iampietro C."/>
            <person name="Lluch J."/>
            <person name="Castinel A."/>
            <person name="Donnadieu C."/>
            <person name="Desvignes T."/>
            <person name="Floi Bucao C."/>
            <person name="Jouanno E."/>
            <person name="Wen M."/>
            <person name="Mejri S."/>
            <person name="Dirks R."/>
            <person name="Jansen H."/>
            <person name="Henkel C."/>
            <person name="Chen W.J."/>
            <person name="Zahm M."/>
            <person name="Cabau C."/>
            <person name="Klopp C."/>
            <person name="Thompson A.W."/>
            <person name="Robinson-Rechavi M."/>
            <person name="Braasch I."/>
            <person name="Lecointre G."/>
            <person name="Bobe J."/>
            <person name="Postlethwait J.H."/>
            <person name="Berthelot C."/>
            <person name="Roest Crollius H."/>
            <person name="Guiguen Y."/>
        </authorList>
    </citation>
    <scope>NUCLEOTIDE SEQUENCE</scope>
    <source>
        <strain evidence="2">NC1722</strain>
    </source>
</reference>
<accession>A0AAD7WNP8</accession>
<gene>
    <name evidence="2" type="ORF">AAFF_G00351950</name>
</gene>
<dbReference type="EMBL" id="JAINUG010000058">
    <property type="protein sequence ID" value="KAJ8403423.1"/>
    <property type="molecule type" value="Genomic_DNA"/>
</dbReference>
<organism evidence="2 3">
    <name type="scientific">Aldrovandia affinis</name>
    <dbReference type="NCBI Taxonomy" id="143900"/>
    <lineage>
        <taxon>Eukaryota</taxon>
        <taxon>Metazoa</taxon>
        <taxon>Chordata</taxon>
        <taxon>Craniata</taxon>
        <taxon>Vertebrata</taxon>
        <taxon>Euteleostomi</taxon>
        <taxon>Actinopterygii</taxon>
        <taxon>Neopterygii</taxon>
        <taxon>Teleostei</taxon>
        <taxon>Notacanthiformes</taxon>
        <taxon>Halosauridae</taxon>
        <taxon>Aldrovandia</taxon>
    </lineage>
</organism>
<keyword evidence="1" id="KW-0472">Membrane</keyword>
<sequence length="143" mass="16175">MRRTRWDSMLQAPFYFCSYVSFSRLSFAMFQLPSYLFLSALLILSEDVLTTRAEGGLTATGPAVQENDNVNFILQEASASQQRLQQLQHQVHKASVATSGLKEMLNQLPFICIEGPDTTITRLQVHWRSGGQEGKEPEEYLSE</sequence>
<name>A0AAD7WNP8_9TELE</name>
<evidence type="ECO:0000313" key="3">
    <source>
        <dbReference type="Proteomes" id="UP001221898"/>
    </source>
</evidence>
<dbReference type="Proteomes" id="UP001221898">
    <property type="component" value="Unassembled WGS sequence"/>
</dbReference>
<protein>
    <submittedName>
        <fullName evidence="2">Uncharacterized protein</fullName>
    </submittedName>
</protein>
<keyword evidence="1" id="KW-0812">Transmembrane</keyword>
<keyword evidence="3" id="KW-1185">Reference proteome</keyword>
<keyword evidence="1" id="KW-1133">Transmembrane helix</keyword>
<evidence type="ECO:0000256" key="1">
    <source>
        <dbReference type="SAM" id="Phobius"/>
    </source>
</evidence>
<proteinExistence type="predicted"/>
<evidence type="ECO:0000313" key="2">
    <source>
        <dbReference type="EMBL" id="KAJ8403423.1"/>
    </source>
</evidence>